<evidence type="ECO:0000256" key="2">
    <source>
        <dbReference type="ARBA" id="ARBA00004496"/>
    </source>
</evidence>
<evidence type="ECO:0000313" key="16">
    <source>
        <dbReference type="Proteomes" id="UP000749646"/>
    </source>
</evidence>
<comment type="pathway">
    <text evidence="3">Amino-acid biosynthesis; L-histidine biosynthesis; L-histidine from 5-phospho-alpha-D-ribose 1-diphosphate: step 1/9.</text>
</comment>
<evidence type="ECO:0000256" key="5">
    <source>
        <dbReference type="ARBA" id="ARBA00011946"/>
    </source>
</evidence>
<evidence type="ECO:0000256" key="6">
    <source>
        <dbReference type="ARBA" id="ARBA00020998"/>
    </source>
</evidence>
<comment type="catalytic activity">
    <reaction evidence="1">
        <text>1-(5-phospho-beta-D-ribosyl)-ATP + diphosphate = 5-phospho-alpha-D-ribose 1-diphosphate + ATP</text>
        <dbReference type="Rhea" id="RHEA:18473"/>
        <dbReference type="ChEBI" id="CHEBI:30616"/>
        <dbReference type="ChEBI" id="CHEBI:33019"/>
        <dbReference type="ChEBI" id="CHEBI:58017"/>
        <dbReference type="ChEBI" id="CHEBI:73183"/>
        <dbReference type="EC" id="2.4.2.17"/>
    </reaction>
</comment>
<keyword evidence="13" id="KW-0368">Histidine biosynthesis</keyword>
<keyword evidence="7" id="KW-0963">Cytoplasm</keyword>
<dbReference type="InterPro" id="IPR015867">
    <property type="entry name" value="N-reg_PII/ATP_PRibTrfase_C"/>
</dbReference>
<evidence type="ECO:0000256" key="3">
    <source>
        <dbReference type="ARBA" id="ARBA00004667"/>
    </source>
</evidence>
<dbReference type="PANTHER" id="PTHR21403:SF8">
    <property type="entry name" value="ATP PHOSPHORIBOSYLTRANSFERASE"/>
    <property type="match status" value="1"/>
</dbReference>
<evidence type="ECO:0000256" key="9">
    <source>
        <dbReference type="ARBA" id="ARBA00022676"/>
    </source>
</evidence>
<keyword evidence="9 15" id="KW-0328">Glycosyltransferase</keyword>
<organism evidence="15 16">
    <name type="scientific">Modicella reniformis</name>
    <dbReference type="NCBI Taxonomy" id="1440133"/>
    <lineage>
        <taxon>Eukaryota</taxon>
        <taxon>Fungi</taxon>
        <taxon>Fungi incertae sedis</taxon>
        <taxon>Mucoromycota</taxon>
        <taxon>Mortierellomycotina</taxon>
        <taxon>Mortierellomycetes</taxon>
        <taxon>Mortierellales</taxon>
        <taxon>Mortierellaceae</taxon>
        <taxon>Modicella</taxon>
    </lineage>
</organism>
<reference evidence="15" key="1">
    <citation type="journal article" date="2020" name="Fungal Divers.">
        <title>Resolving the Mortierellaceae phylogeny through synthesis of multi-gene phylogenetics and phylogenomics.</title>
        <authorList>
            <person name="Vandepol N."/>
            <person name="Liber J."/>
            <person name="Desiro A."/>
            <person name="Na H."/>
            <person name="Kennedy M."/>
            <person name="Barry K."/>
            <person name="Grigoriev I.V."/>
            <person name="Miller A.N."/>
            <person name="O'Donnell K."/>
            <person name="Stajich J.E."/>
            <person name="Bonito G."/>
        </authorList>
    </citation>
    <scope>NUCLEOTIDE SEQUENCE</scope>
    <source>
        <strain evidence="15">MES-2147</strain>
    </source>
</reference>
<keyword evidence="10" id="KW-0808">Transferase</keyword>
<evidence type="ECO:0000256" key="8">
    <source>
        <dbReference type="ARBA" id="ARBA00022605"/>
    </source>
</evidence>
<evidence type="ECO:0000259" key="14">
    <source>
        <dbReference type="Pfam" id="PF08029"/>
    </source>
</evidence>
<gene>
    <name evidence="15" type="primary">HIS1_1</name>
    <name evidence="15" type="ORF">BGZ65_003459</name>
</gene>
<dbReference type="Gene3D" id="3.40.190.10">
    <property type="entry name" value="Periplasmic binding protein-like II"/>
    <property type="match status" value="2"/>
</dbReference>
<comment type="caution">
    <text evidence="15">The sequence shown here is derived from an EMBL/GenBank/DDBJ whole genome shotgun (WGS) entry which is preliminary data.</text>
</comment>
<keyword evidence="8" id="KW-0028">Amino-acid biosynthesis</keyword>
<dbReference type="NCBIfam" id="TIGR03455">
    <property type="entry name" value="HisG_C-term"/>
    <property type="match status" value="1"/>
</dbReference>
<evidence type="ECO:0000256" key="11">
    <source>
        <dbReference type="ARBA" id="ARBA00022741"/>
    </source>
</evidence>
<evidence type="ECO:0000256" key="12">
    <source>
        <dbReference type="ARBA" id="ARBA00022840"/>
    </source>
</evidence>
<dbReference type="GO" id="GO:0000287">
    <property type="term" value="F:magnesium ion binding"/>
    <property type="evidence" value="ECO:0007669"/>
    <property type="project" value="InterPro"/>
</dbReference>
<keyword evidence="16" id="KW-1185">Reference proteome</keyword>
<comment type="similarity">
    <text evidence="4">Belongs to the ATP phosphoribosyltransferase family.</text>
</comment>
<evidence type="ECO:0000256" key="10">
    <source>
        <dbReference type="ARBA" id="ARBA00022679"/>
    </source>
</evidence>
<proteinExistence type="inferred from homology"/>
<dbReference type="InterPro" id="IPR011322">
    <property type="entry name" value="N-reg_PII-like_a/b"/>
</dbReference>
<dbReference type="PANTHER" id="PTHR21403">
    <property type="entry name" value="ATP PHOSPHORIBOSYLTRANSFERASE ATP-PRTASE"/>
    <property type="match status" value="1"/>
</dbReference>
<dbReference type="GO" id="GO:0003879">
    <property type="term" value="F:ATP phosphoribosyltransferase activity"/>
    <property type="evidence" value="ECO:0007669"/>
    <property type="project" value="UniProtKB-EC"/>
</dbReference>
<feature type="domain" description="Histidine biosynthesis HisG C-terminal" evidence="14">
    <location>
        <begin position="44"/>
        <end position="116"/>
    </location>
</feature>
<evidence type="ECO:0000256" key="4">
    <source>
        <dbReference type="ARBA" id="ARBA00009372"/>
    </source>
</evidence>
<dbReference type="EMBL" id="JAAAHW010003646">
    <property type="protein sequence ID" value="KAF9981896.1"/>
    <property type="molecule type" value="Genomic_DNA"/>
</dbReference>
<dbReference type="Gene3D" id="3.30.70.120">
    <property type="match status" value="1"/>
</dbReference>
<dbReference type="FunFam" id="3.30.70.120:FF:000003">
    <property type="entry name" value="ATP phosphoribosyltransferase"/>
    <property type="match status" value="1"/>
</dbReference>
<dbReference type="AlphaFoldDB" id="A0A9P6SN55"/>
<dbReference type="GO" id="GO:0005737">
    <property type="term" value="C:cytoplasm"/>
    <property type="evidence" value="ECO:0007669"/>
    <property type="project" value="UniProtKB-SubCell"/>
</dbReference>
<evidence type="ECO:0000256" key="7">
    <source>
        <dbReference type="ARBA" id="ARBA00022490"/>
    </source>
</evidence>
<dbReference type="InterPro" id="IPR001348">
    <property type="entry name" value="ATP_PRibTrfase_HisG"/>
</dbReference>
<accession>A0A9P6SN55</accession>
<protein>
    <recommendedName>
        <fullName evidence="6">ATP phosphoribosyltransferase</fullName>
        <ecNumber evidence="5">2.4.2.17</ecNumber>
    </recommendedName>
</protein>
<evidence type="ECO:0000256" key="13">
    <source>
        <dbReference type="ARBA" id="ARBA00023102"/>
    </source>
</evidence>
<keyword evidence="12" id="KW-0067">ATP-binding</keyword>
<dbReference type="SUPFAM" id="SSF54913">
    <property type="entry name" value="GlnB-like"/>
    <property type="match status" value="1"/>
</dbReference>
<dbReference type="InterPro" id="IPR013115">
    <property type="entry name" value="HisG_C"/>
</dbReference>
<dbReference type="GO" id="GO:0000105">
    <property type="term" value="P:L-histidine biosynthetic process"/>
    <property type="evidence" value="ECO:0007669"/>
    <property type="project" value="UniProtKB-KW"/>
</dbReference>
<name>A0A9P6SN55_9FUNG</name>
<dbReference type="EC" id="2.4.2.17" evidence="5"/>
<comment type="subcellular location">
    <subcellularLocation>
        <location evidence="2">Cytoplasm</location>
    </subcellularLocation>
</comment>
<dbReference type="Pfam" id="PF08029">
    <property type="entry name" value="HisG_C"/>
    <property type="match status" value="1"/>
</dbReference>
<dbReference type="Proteomes" id="UP000749646">
    <property type="component" value="Unassembled WGS sequence"/>
</dbReference>
<dbReference type="OrthoDB" id="2574at2759"/>
<keyword evidence="11" id="KW-0547">Nucleotide-binding</keyword>
<evidence type="ECO:0000256" key="1">
    <source>
        <dbReference type="ARBA" id="ARBA00000915"/>
    </source>
</evidence>
<sequence>MQAAGLHAIKDILESQAVLITSKKPPHPELVKTITGRINGVIAAQKFVYMNYNIERKHLKDASQVTPGRKAPTFSPLEDPDWVAVSAMILKSNVAQTMDDLEAIGARDILLFAIQNCRV</sequence>
<evidence type="ECO:0000313" key="15">
    <source>
        <dbReference type="EMBL" id="KAF9981896.1"/>
    </source>
</evidence>
<dbReference type="GO" id="GO:0005524">
    <property type="term" value="F:ATP binding"/>
    <property type="evidence" value="ECO:0007669"/>
    <property type="project" value="UniProtKB-KW"/>
</dbReference>